<evidence type="ECO:0000313" key="2">
    <source>
        <dbReference type="EMBL" id="SFZ71812.1"/>
    </source>
</evidence>
<reference evidence="1 4" key="1">
    <citation type="submission" date="2014-12" db="EMBL/GenBank/DDBJ databases">
        <title>Draft genome sequences of 10 type strains of Lactococcus.</title>
        <authorList>
            <person name="Sun Z."/>
            <person name="Zhong Z."/>
            <person name="Liu W."/>
            <person name="Zhang W."/>
            <person name="Zhang H."/>
        </authorList>
    </citation>
    <scope>NUCLEOTIDE SEQUENCE [LARGE SCALE GENOMIC DNA]</scope>
    <source>
        <strain evidence="1 4">DSM 22330</strain>
    </source>
</reference>
<dbReference type="NCBIfam" id="TIGR01633">
    <property type="entry name" value="phi3626_gp14_N"/>
    <property type="match status" value="1"/>
</dbReference>
<reference evidence="2 3" key="2">
    <citation type="submission" date="2016-11" db="EMBL/GenBank/DDBJ databases">
        <authorList>
            <person name="Jaros S."/>
            <person name="Januszkiewicz K."/>
            <person name="Wedrychowicz H."/>
        </authorList>
    </citation>
    <scope>NUCLEOTIDE SEQUENCE [LARGE SCALE GENOMIC DNA]</scope>
    <source>
        <strain evidence="2 3">DSM 22330</strain>
    </source>
</reference>
<sequence>MIVDGFDTSDTFIIRKVNRGFTGMYSNKTDLMRLTQRKITERTINVEVTLISTYGLNELKTILNKSSTVRFVFSDDKDWYWDGILDTSKINSSYLGADISLEILVPDGIKHAINPKGSYTAAQGTDGRYSVTIVNEGNLDVPITMTATMNAENGYIGMYTDYGITEIGNKEESDTEDYVSATTILNTNDFSEFTRHTGANPENSAKGNDGYAAIRSEGSTNYFHLSNAGTNNNYWHGASYVYDFPADGTGHVGAKNVYCYFNAVFWAGMMGQTGQIQVLFTDANNHLVMGYDIYKNDTKGNSGVWAALAGDGNGGKKILKINTFQTSHLDKDNPFNKPRGHADIYKNGAKLRYYWFGSYPEFTVPELKDVEITKCYINFYQLANRTGNQLMSYFDLRRMMIRNDSAESIRDIKNRYQPETTVKMTGADSKVYVNGLPKLTEKVDGSNLFTIPPGETTIYFQCSDWCTTPPTYQIEFTEANL</sequence>
<dbReference type="AlphaFoldDB" id="A0A1K2H7P9"/>
<name>A0A1K2H7P9_9LACT</name>
<evidence type="ECO:0000313" key="3">
    <source>
        <dbReference type="Proteomes" id="UP000185655"/>
    </source>
</evidence>
<proteinExistence type="predicted"/>
<dbReference type="STRING" id="1122154.SAMN02746068_00495"/>
<dbReference type="EMBL" id="FPKS01000002">
    <property type="protein sequence ID" value="SFZ71812.1"/>
    <property type="molecule type" value="Genomic_DNA"/>
</dbReference>
<organism evidence="2 3">
    <name type="scientific">Pseudolactococcus chungangensis CAU 28 = DSM 22330</name>
    <dbReference type="NCBI Taxonomy" id="1122154"/>
    <lineage>
        <taxon>Bacteria</taxon>
        <taxon>Bacillati</taxon>
        <taxon>Bacillota</taxon>
        <taxon>Bacilli</taxon>
        <taxon>Lactobacillales</taxon>
        <taxon>Streptococcaceae</taxon>
        <taxon>Pseudolactococcus</taxon>
    </lineage>
</organism>
<gene>
    <name evidence="1" type="ORF">RR45_GL000952</name>
    <name evidence="2" type="ORF">SAMN02746068_00495</name>
</gene>
<keyword evidence="4" id="KW-1185">Reference proteome</keyword>
<evidence type="ECO:0000313" key="1">
    <source>
        <dbReference type="EMBL" id="PCS04637.1"/>
    </source>
</evidence>
<protein>
    <submittedName>
        <fullName evidence="2">Putative phage tail component, N-terminal domain-containing protein</fullName>
    </submittedName>
</protein>
<dbReference type="EMBL" id="JXJT01000002">
    <property type="protein sequence ID" value="PCS04637.1"/>
    <property type="molecule type" value="Genomic_DNA"/>
</dbReference>
<dbReference type="Proteomes" id="UP000218979">
    <property type="component" value="Unassembled WGS sequence"/>
</dbReference>
<evidence type="ECO:0000313" key="4">
    <source>
        <dbReference type="Proteomes" id="UP000218979"/>
    </source>
</evidence>
<dbReference type="InterPro" id="IPR006520">
    <property type="entry name" value="Dit_BPSPP_N"/>
</dbReference>
<accession>A0A1K2H7P9</accession>
<dbReference type="Proteomes" id="UP000185655">
    <property type="component" value="Unassembled WGS sequence"/>
</dbReference>
<dbReference type="Gene3D" id="2.40.30.200">
    <property type="match status" value="1"/>
</dbReference>